<feature type="compositionally biased region" description="Basic and acidic residues" evidence="3">
    <location>
        <begin position="45"/>
        <end position="57"/>
    </location>
</feature>
<gene>
    <name evidence="4" type="ORF">GCM10011534_37400</name>
</gene>
<evidence type="ECO:0000256" key="1">
    <source>
        <dbReference type="ARBA" id="ARBA00022723"/>
    </source>
</evidence>
<name>A0A917T8P4_9RHOB</name>
<sequence>MACPICGERTEAAYRPFCSRRCADRDLARWFNGSYAVPSTDPEDVEKALEETERHLSEGGSSEGSKGPFGHH</sequence>
<accession>A0A917T8P4</accession>
<organism evidence="4 5">
    <name type="scientific">Pseudooceanicola nanhaiensis</name>
    <dbReference type="NCBI Taxonomy" id="375761"/>
    <lineage>
        <taxon>Bacteria</taxon>
        <taxon>Pseudomonadati</taxon>
        <taxon>Pseudomonadota</taxon>
        <taxon>Alphaproteobacteria</taxon>
        <taxon>Rhodobacterales</taxon>
        <taxon>Paracoccaceae</taxon>
        <taxon>Pseudooceanicola</taxon>
    </lineage>
</organism>
<dbReference type="PANTHER" id="PTHR36150">
    <property type="entry name" value="DNA GYRASE INHIBITOR YACG"/>
    <property type="match status" value="1"/>
</dbReference>
<dbReference type="AlphaFoldDB" id="A0A917T8P4"/>
<dbReference type="GO" id="GO:0008270">
    <property type="term" value="F:zinc ion binding"/>
    <property type="evidence" value="ECO:0007669"/>
    <property type="project" value="InterPro"/>
</dbReference>
<keyword evidence="5" id="KW-1185">Reference proteome</keyword>
<evidence type="ECO:0008006" key="6">
    <source>
        <dbReference type="Google" id="ProtNLM"/>
    </source>
</evidence>
<reference evidence="4" key="1">
    <citation type="journal article" date="2014" name="Int. J. Syst. Evol. Microbiol.">
        <title>Complete genome sequence of Corynebacterium casei LMG S-19264T (=DSM 44701T), isolated from a smear-ripened cheese.</title>
        <authorList>
            <consortium name="US DOE Joint Genome Institute (JGI-PGF)"/>
            <person name="Walter F."/>
            <person name="Albersmeier A."/>
            <person name="Kalinowski J."/>
            <person name="Ruckert C."/>
        </authorList>
    </citation>
    <scope>NUCLEOTIDE SEQUENCE</scope>
    <source>
        <strain evidence="4">CGMCC 1.6293</strain>
    </source>
</reference>
<dbReference type="EMBL" id="BMLF01000003">
    <property type="protein sequence ID" value="GGM11812.1"/>
    <property type="molecule type" value="Genomic_DNA"/>
</dbReference>
<evidence type="ECO:0000256" key="2">
    <source>
        <dbReference type="ARBA" id="ARBA00022833"/>
    </source>
</evidence>
<dbReference type="PANTHER" id="PTHR36150:SF1">
    <property type="entry name" value="DNA GYRASE INHIBITOR YACG"/>
    <property type="match status" value="1"/>
</dbReference>
<evidence type="ECO:0000256" key="3">
    <source>
        <dbReference type="SAM" id="MobiDB-lite"/>
    </source>
</evidence>
<feature type="region of interest" description="Disordered" evidence="3">
    <location>
        <begin position="40"/>
        <end position="72"/>
    </location>
</feature>
<dbReference type="RefSeq" id="WP_028288373.1">
    <property type="nucleotide sequence ID" value="NZ_BMLF01000003.1"/>
</dbReference>
<dbReference type="GO" id="GO:0006355">
    <property type="term" value="P:regulation of DNA-templated transcription"/>
    <property type="evidence" value="ECO:0007669"/>
    <property type="project" value="InterPro"/>
</dbReference>
<keyword evidence="1" id="KW-0479">Metal-binding</keyword>
<protein>
    <recommendedName>
        <fullName evidence="6">DNA gyrase inhibitor YacG</fullName>
    </recommendedName>
</protein>
<dbReference type="InterPro" id="IPR005584">
    <property type="entry name" value="DNA_gyrase_inhibitor_YacG"/>
</dbReference>
<dbReference type="SUPFAM" id="SSF57716">
    <property type="entry name" value="Glucocorticoid receptor-like (DNA-binding domain)"/>
    <property type="match status" value="1"/>
</dbReference>
<dbReference type="Gene3D" id="3.30.50.10">
    <property type="entry name" value="Erythroid Transcription Factor GATA-1, subunit A"/>
    <property type="match status" value="1"/>
</dbReference>
<comment type="caution">
    <text evidence="4">The sequence shown here is derived from an EMBL/GenBank/DDBJ whole genome shotgun (WGS) entry which is preliminary data.</text>
</comment>
<dbReference type="Proteomes" id="UP000649829">
    <property type="component" value="Unassembled WGS sequence"/>
</dbReference>
<dbReference type="Pfam" id="PF03884">
    <property type="entry name" value="YacG"/>
    <property type="match status" value="1"/>
</dbReference>
<proteinExistence type="predicted"/>
<dbReference type="InterPro" id="IPR013088">
    <property type="entry name" value="Znf_NHR/GATA"/>
</dbReference>
<keyword evidence="2" id="KW-0862">Zinc</keyword>
<reference evidence="4" key="2">
    <citation type="submission" date="2020-09" db="EMBL/GenBank/DDBJ databases">
        <authorList>
            <person name="Sun Q."/>
            <person name="Zhou Y."/>
        </authorList>
    </citation>
    <scope>NUCLEOTIDE SEQUENCE</scope>
    <source>
        <strain evidence="4">CGMCC 1.6293</strain>
    </source>
</reference>
<evidence type="ECO:0000313" key="5">
    <source>
        <dbReference type="Proteomes" id="UP000649829"/>
    </source>
</evidence>
<evidence type="ECO:0000313" key="4">
    <source>
        <dbReference type="EMBL" id="GGM11812.1"/>
    </source>
</evidence>